<proteinExistence type="predicted"/>
<dbReference type="CDD" id="cd04301">
    <property type="entry name" value="NAT_SF"/>
    <property type="match status" value="1"/>
</dbReference>
<dbReference type="Proteomes" id="UP000530424">
    <property type="component" value="Unassembled WGS sequence"/>
</dbReference>
<reference evidence="2 3" key="1">
    <citation type="submission" date="2020-07" db="EMBL/GenBank/DDBJ databases">
        <title>Sequencing the genomes of 1000 actinobacteria strains.</title>
        <authorList>
            <person name="Klenk H.-P."/>
        </authorList>
    </citation>
    <scope>NUCLEOTIDE SEQUENCE [LARGE SCALE GENOMIC DNA]</scope>
    <source>
        <strain evidence="2 3">DSM 103833</strain>
    </source>
</reference>
<keyword evidence="3" id="KW-1185">Reference proteome</keyword>
<gene>
    <name evidence="2" type="ORF">HNR19_004131</name>
</gene>
<sequence length="175" mass="19262">MELSVVESDGVDERTRAELRELWDSAFDDFGDDDADHAYGGVHVLARDGGRLLAHASAVPRRIRFGDGPWREIGYVEAVAVVPERQGEGLGRQVMRALQVEIAARWPVAMLSTGSHGFYEGLGWERWDGRSFTQTPEGAVADGEEDGLMILRVEPRAVPDLAVEATCEDRPGDAW</sequence>
<name>A0A853CB55_9ACTN</name>
<accession>A0A853CB55</accession>
<evidence type="ECO:0000313" key="3">
    <source>
        <dbReference type="Proteomes" id="UP000530424"/>
    </source>
</evidence>
<dbReference type="SUPFAM" id="SSF55729">
    <property type="entry name" value="Acyl-CoA N-acyltransferases (Nat)"/>
    <property type="match status" value="1"/>
</dbReference>
<dbReference type="AlphaFoldDB" id="A0A853CB55"/>
<keyword evidence="2" id="KW-0012">Acyltransferase</keyword>
<dbReference type="InterPro" id="IPR016181">
    <property type="entry name" value="Acyl_CoA_acyltransferase"/>
</dbReference>
<protein>
    <submittedName>
        <fullName evidence="2">Aminoglycoside 2'-N-acetyltransferase I</fullName>
        <ecNumber evidence="2">2.3.1.59</ecNumber>
    </submittedName>
</protein>
<organism evidence="2 3">
    <name type="scientific">Nocardioides thalensis</name>
    <dbReference type="NCBI Taxonomy" id="1914755"/>
    <lineage>
        <taxon>Bacteria</taxon>
        <taxon>Bacillati</taxon>
        <taxon>Actinomycetota</taxon>
        <taxon>Actinomycetes</taxon>
        <taxon>Propionibacteriales</taxon>
        <taxon>Nocardioidaceae</taxon>
        <taxon>Nocardioides</taxon>
    </lineage>
</organism>
<keyword evidence="2" id="KW-0808">Transferase</keyword>
<comment type="caution">
    <text evidence="2">The sequence shown here is derived from an EMBL/GenBank/DDBJ whole genome shotgun (WGS) entry which is preliminary data.</text>
</comment>
<dbReference type="EC" id="2.3.1.59" evidence="2"/>
<feature type="domain" description="N-acetyltransferase" evidence="1">
    <location>
        <begin position="1"/>
        <end position="154"/>
    </location>
</feature>
<dbReference type="GO" id="GO:0047921">
    <property type="term" value="F:aminoglycoside 2'-N-acetyltransferase activity"/>
    <property type="evidence" value="ECO:0007669"/>
    <property type="project" value="UniProtKB-EC"/>
</dbReference>
<dbReference type="PROSITE" id="PS51186">
    <property type="entry name" value="GNAT"/>
    <property type="match status" value="1"/>
</dbReference>
<dbReference type="Gene3D" id="3.40.630.30">
    <property type="match status" value="1"/>
</dbReference>
<dbReference type="InterPro" id="IPR000182">
    <property type="entry name" value="GNAT_dom"/>
</dbReference>
<evidence type="ECO:0000259" key="1">
    <source>
        <dbReference type="PROSITE" id="PS51186"/>
    </source>
</evidence>
<dbReference type="Pfam" id="PF13527">
    <property type="entry name" value="Acetyltransf_9"/>
    <property type="match status" value="1"/>
</dbReference>
<dbReference type="RefSeq" id="WP_179669737.1">
    <property type="nucleotide sequence ID" value="NZ_JACCFP010000001.1"/>
</dbReference>
<evidence type="ECO:0000313" key="2">
    <source>
        <dbReference type="EMBL" id="NYJ03433.1"/>
    </source>
</evidence>
<dbReference type="EMBL" id="JACCFP010000001">
    <property type="protein sequence ID" value="NYJ03433.1"/>
    <property type="molecule type" value="Genomic_DNA"/>
</dbReference>